<dbReference type="AlphaFoldDB" id="A0A0J1IIE7"/>
<dbReference type="InterPro" id="IPR036291">
    <property type="entry name" value="NAD(P)-bd_dom_sf"/>
</dbReference>
<reference evidence="3 4" key="1">
    <citation type="submission" date="2015-05" db="EMBL/GenBank/DDBJ databases">
        <title>Whole genome sequence and identification of bacterial endophytes from Costus igneus.</title>
        <authorList>
            <person name="Lee Y.P."/>
            <person name="Gan H.M."/>
            <person name="Eng W."/>
            <person name="Wheatley M.S."/>
            <person name="Caraballo A."/>
            <person name="Polter S."/>
            <person name="Savka M.A."/>
            <person name="Hudson A.O."/>
        </authorList>
    </citation>
    <scope>NUCLEOTIDE SEQUENCE [LARGE SCALE GENOMIC DNA]</scope>
    <source>
        <strain evidence="3 4">RIT379</strain>
    </source>
</reference>
<dbReference type="InterPro" id="IPR007698">
    <property type="entry name" value="AlaDH/PNT_NAD(H)-bd"/>
</dbReference>
<evidence type="ECO:0000313" key="4">
    <source>
        <dbReference type="Proteomes" id="UP000036045"/>
    </source>
</evidence>
<dbReference type="OrthoDB" id="8840764at2"/>
<dbReference type="NCBIfam" id="TIGR02853">
    <property type="entry name" value="spore_dpaA"/>
    <property type="match status" value="1"/>
</dbReference>
<dbReference type="Proteomes" id="UP000036045">
    <property type="component" value="Unassembled WGS sequence"/>
</dbReference>
<dbReference type="EMBL" id="LDPH01000013">
    <property type="protein sequence ID" value="KLV25729.1"/>
    <property type="molecule type" value="Genomic_DNA"/>
</dbReference>
<dbReference type="InterPro" id="IPR031629">
    <property type="entry name" value="DpaA_N"/>
</dbReference>
<comment type="caution">
    <text evidence="3">The sequence shown here is derived from an EMBL/GenBank/DDBJ whole genome shotgun (WGS) entry which is preliminary data.</text>
</comment>
<proteinExistence type="predicted"/>
<protein>
    <recommendedName>
        <fullName evidence="5">Dipicolinate synthase subunit A</fullName>
    </recommendedName>
</protein>
<dbReference type="Pfam" id="PF16924">
    <property type="entry name" value="DpaA_N"/>
    <property type="match status" value="1"/>
</dbReference>
<gene>
    <name evidence="3" type="ORF">ABW02_14100</name>
</gene>
<sequence length="304" mass="33325">MEAYYLQRKGCKKLNENHVLLIIGGDSRQLEVIRLLAPKLNKIYLIGFEDASVSYKNVRKINWQTAPLHEVDTILLPIPGIQEDGIAESIFSKEKIVLTKELIIKTKSNCTIYSGIITPYLKQLAAETNRNLVALFARNDVAIHNSIPTAEGALMLAIKHTDITIHNAQVLVLGFGRVGKTVARLFSAVGAKVTVLVRKKEDEARVIEMRLAAIFESSLESEIPLQQIVINTVPTLLLTSKLIKNLSSNALIIDLASKPGGTDFAAAKEHNIQTLWALGLPAKVAPKTAGTIIGKTLLELLKIN</sequence>
<feature type="domain" description="Alanine dehydrogenase/pyridine nucleotide transhydrogenase NAD(H)-binding" evidence="1">
    <location>
        <begin position="159"/>
        <end position="262"/>
    </location>
</feature>
<dbReference type="NCBIfam" id="NF006162">
    <property type="entry name" value="PRK08306.1"/>
    <property type="match status" value="1"/>
</dbReference>
<dbReference type="Gene3D" id="3.40.50.720">
    <property type="entry name" value="NAD(P)-binding Rossmann-like Domain"/>
    <property type="match status" value="2"/>
</dbReference>
<dbReference type="SUPFAM" id="SSF51735">
    <property type="entry name" value="NAD(P)-binding Rossmann-fold domains"/>
    <property type="match status" value="1"/>
</dbReference>
<evidence type="ECO:0000313" key="3">
    <source>
        <dbReference type="EMBL" id="KLV25729.1"/>
    </source>
</evidence>
<feature type="domain" description="Dipicolinate synthase subunit A N-terminal" evidence="2">
    <location>
        <begin position="21"/>
        <end position="135"/>
    </location>
</feature>
<evidence type="ECO:0000259" key="2">
    <source>
        <dbReference type="Pfam" id="PF16924"/>
    </source>
</evidence>
<dbReference type="InterPro" id="IPR014215">
    <property type="entry name" value="Dipicolinic_acid_synth_A"/>
</dbReference>
<dbReference type="PATRIC" id="fig|1397.4.peg.968"/>
<evidence type="ECO:0000259" key="1">
    <source>
        <dbReference type="Pfam" id="PF01262"/>
    </source>
</evidence>
<dbReference type="Pfam" id="PF01262">
    <property type="entry name" value="AlaDh_PNT_C"/>
    <property type="match status" value="1"/>
</dbReference>
<evidence type="ECO:0008006" key="5">
    <source>
        <dbReference type="Google" id="ProtNLM"/>
    </source>
</evidence>
<organism evidence="3 4">
    <name type="scientific">Niallia circulans</name>
    <name type="common">Bacillus circulans</name>
    <dbReference type="NCBI Taxonomy" id="1397"/>
    <lineage>
        <taxon>Bacteria</taxon>
        <taxon>Bacillati</taxon>
        <taxon>Bacillota</taxon>
        <taxon>Bacilli</taxon>
        <taxon>Bacillales</taxon>
        <taxon>Bacillaceae</taxon>
        <taxon>Niallia</taxon>
    </lineage>
</organism>
<accession>A0A0J1IIE7</accession>
<name>A0A0J1IIE7_NIACI</name>
<keyword evidence="4" id="KW-1185">Reference proteome</keyword>